<dbReference type="GO" id="GO:0006260">
    <property type="term" value="P:DNA replication"/>
    <property type="evidence" value="ECO:0007669"/>
    <property type="project" value="UniProtKB-KW"/>
</dbReference>
<reference evidence="13" key="1">
    <citation type="submission" date="2012-11" db="EMBL/GenBank/DDBJ databases">
        <authorList>
            <person name="Lucero-Rivera Y.E."/>
            <person name="Tovar-Ramirez D."/>
        </authorList>
    </citation>
    <scope>NUCLEOTIDE SEQUENCE [LARGE SCALE GENOMIC DNA]</scope>
    <source>
        <strain evidence="13">Araruama</strain>
    </source>
</reference>
<dbReference type="NCBIfam" id="TIGR00594">
    <property type="entry name" value="polc"/>
    <property type="match status" value="1"/>
</dbReference>
<dbReference type="Pfam" id="PF07733">
    <property type="entry name" value="DNA_pol3_alpha"/>
    <property type="match status" value="1"/>
</dbReference>
<evidence type="ECO:0000256" key="5">
    <source>
        <dbReference type="ARBA" id="ARBA00022705"/>
    </source>
</evidence>
<dbReference type="InterPro" id="IPR004365">
    <property type="entry name" value="NA-bd_OB_tRNA"/>
</dbReference>
<protein>
    <recommendedName>
        <fullName evidence="2">DNA-directed DNA polymerase</fullName>
        <ecNumber evidence="2">2.7.7.7</ecNumber>
    </recommendedName>
</protein>
<dbReference type="Proteomes" id="UP000189670">
    <property type="component" value="Unassembled WGS sequence"/>
</dbReference>
<keyword evidence="3" id="KW-0808">Transferase</keyword>
<evidence type="ECO:0000256" key="6">
    <source>
        <dbReference type="ARBA" id="ARBA00022932"/>
    </source>
</evidence>
<dbReference type="EC" id="2.7.7.7" evidence="2"/>
<dbReference type="InterPro" id="IPR029460">
    <property type="entry name" value="DNAPol_HHH"/>
</dbReference>
<evidence type="ECO:0000313" key="13">
    <source>
        <dbReference type="Proteomes" id="UP000189670"/>
    </source>
</evidence>
<evidence type="ECO:0000256" key="4">
    <source>
        <dbReference type="ARBA" id="ARBA00022695"/>
    </source>
</evidence>
<feature type="domain" description="OB" evidence="8">
    <location>
        <begin position="573"/>
        <end position="650"/>
    </location>
</feature>
<feature type="domain" description="DNA polymerase III alpha subunit finger" evidence="11">
    <location>
        <begin position="154"/>
        <end position="318"/>
    </location>
</feature>
<dbReference type="InterPro" id="IPR011708">
    <property type="entry name" value="DNA_pol3_alpha_NTPase_dom"/>
</dbReference>
<name>A0A1V1PH99_9BACT</name>
<evidence type="ECO:0000259" key="8">
    <source>
        <dbReference type="Pfam" id="PF01336"/>
    </source>
</evidence>
<evidence type="ECO:0000259" key="9">
    <source>
        <dbReference type="Pfam" id="PF07733"/>
    </source>
</evidence>
<proteinExistence type="predicted"/>
<feature type="domain" description="Bacterial DNA polymerase III alpha subunit NTPase" evidence="9">
    <location>
        <begin position="2"/>
        <end position="151"/>
    </location>
</feature>
<dbReference type="PANTHER" id="PTHR32294">
    <property type="entry name" value="DNA POLYMERASE III SUBUNIT ALPHA"/>
    <property type="match status" value="1"/>
</dbReference>
<dbReference type="InterPro" id="IPR040982">
    <property type="entry name" value="DNA_pol3_finger"/>
</dbReference>
<gene>
    <name evidence="12" type="primary">dnaE</name>
    <name evidence="12" type="ORF">OMM_06418</name>
</gene>
<keyword evidence="6" id="KW-0239">DNA-directed DNA polymerase</keyword>
<evidence type="ECO:0000313" key="12">
    <source>
        <dbReference type="EMBL" id="ETR74282.1"/>
    </source>
</evidence>
<organism evidence="12 13">
    <name type="scientific">Candidatus Magnetoglobus multicellularis str. Araruama</name>
    <dbReference type="NCBI Taxonomy" id="890399"/>
    <lineage>
        <taxon>Bacteria</taxon>
        <taxon>Pseudomonadati</taxon>
        <taxon>Thermodesulfobacteriota</taxon>
        <taxon>Desulfobacteria</taxon>
        <taxon>Desulfobacterales</taxon>
        <taxon>Desulfobacteraceae</taxon>
        <taxon>Candidatus Magnetoglobus</taxon>
    </lineage>
</organism>
<dbReference type="AlphaFoldDB" id="A0A1V1PH99"/>
<dbReference type="Gene3D" id="2.40.50.140">
    <property type="entry name" value="Nucleic acid-binding proteins"/>
    <property type="match status" value="1"/>
</dbReference>
<keyword evidence="5" id="KW-0235">DNA replication</keyword>
<keyword evidence="4" id="KW-0548">Nucleotidyltransferase</keyword>
<dbReference type="InterPro" id="IPR004805">
    <property type="entry name" value="DnaE2/DnaE/PolC"/>
</dbReference>
<dbReference type="CDD" id="cd04485">
    <property type="entry name" value="DnaE_OBF"/>
    <property type="match status" value="1"/>
</dbReference>
<dbReference type="Pfam" id="PF01336">
    <property type="entry name" value="tRNA_anti-codon"/>
    <property type="match status" value="1"/>
</dbReference>
<dbReference type="Gene3D" id="1.10.10.1600">
    <property type="entry name" value="Bacterial DNA polymerase III alpha subunit, thumb domain"/>
    <property type="match status" value="1"/>
</dbReference>
<dbReference type="InterPro" id="IPR041931">
    <property type="entry name" value="DNA_pol3_alpha_thumb_dom"/>
</dbReference>
<feature type="domain" description="DNA polymerase helix-hairpin-helix motif" evidence="10">
    <location>
        <begin position="392"/>
        <end position="479"/>
    </location>
</feature>
<evidence type="ECO:0000259" key="10">
    <source>
        <dbReference type="Pfam" id="PF14579"/>
    </source>
</evidence>
<comment type="catalytic activity">
    <reaction evidence="7">
        <text>DNA(n) + a 2'-deoxyribonucleoside 5'-triphosphate = DNA(n+1) + diphosphate</text>
        <dbReference type="Rhea" id="RHEA:22508"/>
        <dbReference type="Rhea" id="RHEA-COMP:17339"/>
        <dbReference type="Rhea" id="RHEA-COMP:17340"/>
        <dbReference type="ChEBI" id="CHEBI:33019"/>
        <dbReference type="ChEBI" id="CHEBI:61560"/>
        <dbReference type="ChEBI" id="CHEBI:173112"/>
        <dbReference type="EC" id="2.7.7.7"/>
    </reaction>
</comment>
<dbReference type="GO" id="GO:0005737">
    <property type="term" value="C:cytoplasm"/>
    <property type="evidence" value="ECO:0007669"/>
    <property type="project" value="UniProtKB-SubCell"/>
</dbReference>
<dbReference type="EMBL" id="ATBP01000014">
    <property type="protein sequence ID" value="ETR74282.1"/>
    <property type="molecule type" value="Genomic_DNA"/>
</dbReference>
<dbReference type="Pfam" id="PF17657">
    <property type="entry name" value="DNA_pol3_finger"/>
    <property type="match status" value="1"/>
</dbReference>
<dbReference type="Pfam" id="PF14579">
    <property type="entry name" value="HHH_6"/>
    <property type="match status" value="1"/>
</dbReference>
<evidence type="ECO:0000256" key="2">
    <source>
        <dbReference type="ARBA" id="ARBA00012417"/>
    </source>
</evidence>
<dbReference type="InterPro" id="IPR012340">
    <property type="entry name" value="NA-bd_OB-fold"/>
</dbReference>
<dbReference type="GO" id="GO:0008408">
    <property type="term" value="F:3'-5' exonuclease activity"/>
    <property type="evidence" value="ECO:0007669"/>
    <property type="project" value="InterPro"/>
</dbReference>
<dbReference type="GO" id="GO:0003887">
    <property type="term" value="F:DNA-directed DNA polymerase activity"/>
    <property type="evidence" value="ECO:0007669"/>
    <property type="project" value="UniProtKB-KW"/>
</dbReference>
<dbReference type="GO" id="GO:0003676">
    <property type="term" value="F:nucleic acid binding"/>
    <property type="evidence" value="ECO:0007669"/>
    <property type="project" value="InterPro"/>
</dbReference>
<evidence type="ECO:0000256" key="7">
    <source>
        <dbReference type="ARBA" id="ARBA00049244"/>
    </source>
</evidence>
<evidence type="ECO:0000259" key="11">
    <source>
        <dbReference type="Pfam" id="PF17657"/>
    </source>
</evidence>
<sequence>MEGRENVFKYVVEKYGGGDYVAQIITFGSLKTRAVIRDVGRVLDIPLHEVDMIAKLIPEKIGIKLKEALKEEPKLQELADNNQNYKELLDICKVLEGLPRHASTHAAGVVIGDRPLVNYLPLYKGKNDEIVTQFDMKCVEKIGLVKFDFLGLRNLTVIEQALGFIEEQGKIRPNLDQLLLDDEKTFKLIQRGDTTGVFQLESSGMKELMIRLKPECFDDIIALVALYRPGPLDSGMVDDFVDRKHGLKKVEYPFPQLEDILKDTYGVIVYQEQVMRIASVLANYSMSEADDLRKAMGKKIAELLAKHRKRFMDGSLENKLNQEKAKHIFDLMEKFGGYGFNKSHSAAYALIAYQTAWLKAHYPVEFMASLLSSEMGNTDSVLKFITECRNHKIKIQPPDINESMHHFIVRDGEIRFGLMAIKNVGEGAIDAIIESRQESKFVSLFDFCERVDLRRVNKRVVENLIKCGAFASTNAKRSEMMESLEHALDFGQKSQKDKHSGQLTLFGGKKAKINYPELKKMDEWDDSVLLNFEKESLGFFITGHPLDKFKDVMEQFSDVNTETLANKPHGSAVRICGAIASTKPIRTKKGDQMAFLGLEDKTGSFETVVFSDMYLKYSHLFEQDRALIVQGEVQKNEKSVKIIADAIVPLEEAENTWSSGVHINLDLSRINADMLSDLYERIKDFNGTCKSFLHLVNPNETETIMALPKSLYVKPNAEMKRQINLFLGYDAVTTSCQPIRLTEKKGNVGQKETDDW</sequence>
<comment type="caution">
    <text evidence="12">The sequence shown here is derived from an EMBL/GenBank/DDBJ whole genome shotgun (WGS) entry which is preliminary data.</text>
</comment>
<evidence type="ECO:0000256" key="3">
    <source>
        <dbReference type="ARBA" id="ARBA00022679"/>
    </source>
</evidence>
<evidence type="ECO:0000256" key="1">
    <source>
        <dbReference type="ARBA" id="ARBA00004496"/>
    </source>
</evidence>
<accession>A0A1V1PH99</accession>
<comment type="subcellular location">
    <subcellularLocation>
        <location evidence="1">Cytoplasm</location>
    </subcellularLocation>
</comment>
<dbReference type="PANTHER" id="PTHR32294:SF0">
    <property type="entry name" value="DNA POLYMERASE III SUBUNIT ALPHA"/>
    <property type="match status" value="1"/>
</dbReference>
<dbReference type="Gene3D" id="1.10.150.870">
    <property type="match status" value="1"/>
</dbReference>